<dbReference type="RefSeq" id="XP_037881646.1">
    <property type="nucleotide sequence ID" value="XM_038025718.1"/>
</dbReference>
<reference evidence="2" key="1">
    <citation type="submission" date="2025-08" db="UniProtKB">
        <authorList>
            <consortium name="RefSeq"/>
        </authorList>
    </citation>
    <scope>IDENTIFICATION</scope>
    <source>
        <tissue evidence="2">Whole body pupa</tissue>
    </source>
</reference>
<dbReference type="Proteomes" id="UP000092443">
    <property type="component" value="Unplaced"/>
</dbReference>
<dbReference type="KEGG" id="gfs:119632686"/>
<protein>
    <submittedName>
        <fullName evidence="2">Uncharacterized protein LOC119632686</fullName>
    </submittedName>
</protein>
<evidence type="ECO:0000313" key="2">
    <source>
        <dbReference type="RefSeq" id="XP_037881646.1"/>
    </source>
</evidence>
<evidence type="ECO:0000313" key="1">
    <source>
        <dbReference type="Proteomes" id="UP000092443"/>
    </source>
</evidence>
<keyword evidence="1" id="KW-1185">Reference proteome</keyword>
<organism evidence="1 2">
    <name type="scientific">Glossina fuscipes</name>
    <dbReference type="NCBI Taxonomy" id="7396"/>
    <lineage>
        <taxon>Eukaryota</taxon>
        <taxon>Metazoa</taxon>
        <taxon>Ecdysozoa</taxon>
        <taxon>Arthropoda</taxon>
        <taxon>Hexapoda</taxon>
        <taxon>Insecta</taxon>
        <taxon>Pterygota</taxon>
        <taxon>Neoptera</taxon>
        <taxon>Endopterygota</taxon>
        <taxon>Diptera</taxon>
        <taxon>Brachycera</taxon>
        <taxon>Muscomorpha</taxon>
        <taxon>Hippoboscoidea</taxon>
        <taxon>Glossinidae</taxon>
        <taxon>Glossina</taxon>
    </lineage>
</organism>
<dbReference type="GeneID" id="119632686"/>
<name>A0A8U0W9F0_9MUSC</name>
<accession>A0A8U0W9F0</accession>
<dbReference type="AlphaFoldDB" id="A0A8U0W9F0"/>
<sequence length="173" mass="20359">MDPAKKIGQIKEQCYMENKARRNYPKKWFKPSDQTLWKQMYNQNTFNQQLKEDLKLKDLCPYEYTGQGESYFVSCDMYKSLMSSCRCGEPRTGAHMLKCLQKQKNTFLHENEEEGNDEVPMKMPETSNSFIGWHSSDTTTYKRWEQSMRYTSPLQSMPGPKITSHPYHAIIIG</sequence>
<proteinExistence type="predicted"/>
<gene>
    <name evidence="2" type="primary">LOC119632686</name>
</gene>